<keyword evidence="12" id="KW-0186">Copper</keyword>
<evidence type="ECO:0000256" key="10">
    <source>
        <dbReference type="ARBA" id="ARBA00022967"/>
    </source>
</evidence>
<feature type="transmembrane region" description="Helical" evidence="16">
    <location>
        <begin position="654"/>
        <end position="675"/>
    </location>
</feature>
<evidence type="ECO:0000256" key="12">
    <source>
        <dbReference type="ARBA" id="ARBA00023008"/>
    </source>
</evidence>
<accession>A0A318H8H0</accession>
<organism evidence="18 19">
    <name type="scientific">Sphaerotilus hippei</name>
    <dbReference type="NCBI Taxonomy" id="744406"/>
    <lineage>
        <taxon>Bacteria</taxon>
        <taxon>Pseudomonadati</taxon>
        <taxon>Pseudomonadota</taxon>
        <taxon>Betaproteobacteria</taxon>
        <taxon>Burkholderiales</taxon>
        <taxon>Sphaerotilaceae</taxon>
        <taxon>Sphaerotilus</taxon>
    </lineage>
</organism>
<keyword evidence="8" id="KW-0187">Copper transport</keyword>
<feature type="transmembrane region" description="Helical" evidence="16">
    <location>
        <begin position="243"/>
        <end position="263"/>
    </location>
</feature>
<dbReference type="EC" id="7.2.2.8" evidence="3"/>
<sequence length="861" mass="91720">MIDPDSRTTSAAPPLREGGLSRAEAAAALRRDGPNELAASRPRSVWRLVRDITLEPMFLLLVACGVLYLALGDRQEALMLLGFVFVVMAISGVQQRRSERSLDALRDLSSPRARVVRDGVPQQVAARELVVGDTVMLAEGDRVPADLVLTQARHLAVDESLLTGESEPVDRPEVGAPAAAPAPADAAAWTVYAGTLVTRGQARGRVVATGARSALGRIGQSLATIETGLTPIQRETRQVVRRIAIVGLALAAVLAVARGVVLGDALQGLLAGLTLAMAILPEELPVVLSLFLGLGAWRLAREKVLARSIPAVELLGATTVLCVDKTGTLTFNRMAVSRLWSEQDEADLGPAAAPVLQEALHGLLEHAVLASHRRTFDPMEAAIGEAGQRWLADTGHLHGDWTLVDDYPLSSEMLAMSRVWQSPDRRERLIAAKGAPEAIVDLCHLDTARGERIADQVRRLAAGGLRVLGVARATFPAGTLPSLQHDFAYEFLGLVALEDPVRPDVPAAIVECRQAGIRVVMMTGDHPATALSVARQAGLQADAPAMTGSELATLDDAALQQRLARTHVFCRVQPQQKLRLVRAFQARGEVVAMTGDGVNDAPALKAADIGVAMGARGTEVAREAAALVLLDDDFASLVTAVRHGRRVFANLRKAIVFVVAAHVPIIGLSIAPLLFGWPLLLMPVHILFLQLVIDPACSVVFEAEPLEAGAMRQRPRRPDQRLFDASVLARGLWQGTGLLLLLLLVHAAARHLGAADPRRDEVARAVTFAVLVLCNLGLIDVNRSWCRPTWPRAGRPNRPFVAVTLATLLMLAGVLGVPALGGLFAFAPPGATLGLAGLAAVGVGLLWFEAVKHRLRPRAQA</sequence>
<dbReference type="Pfam" id="PF00690">
    <property type="entry name" value="Cation_ATPase_N"/>
    <property type="match status" value="1"/>
</dbReference>
<comment type="catalytic activity">
    <reaction evidence="15">
        <text>Cu(+)(in) + ATP + H2O = Cu(+)(out) + ADP + phosphate + H(+)</text>
        <dbReference type="Rhea" id="RHEA:25792"/>
        <dbReference type="ChEBI" id="CHEBI:15377"/>
        <dbReference type="ChEBI" id="CHEBI:15378"/>
        <dbReference type="ChEBI" id="CHEBI:30616"/>
        <dbReference type="ChEBI" id="CHEBI:43474"/>
        <dbReference type="ChEBI" id="CHEBI:49552"/>
        <dbReference type="ChEBI" id="CHEBI:456216"/>
        <dbReference type="EC" id="7.2.2.8"/>
    </reaction>
</comment>
<dbReference type="Gene3D" id="2.70.150.10">
    <property type="entry name" value="Calcium-transporting ATPase, cytoplasmic transduction domain A"/>
    <property type="match status" value="1"/>
</dbReference>
<dbReference type="GO" id="GO:0005391">
    <property type="term" value="F:P-type sodium:potassium-exchanging transporter activity"/>
    <property type="evidence" value="ECO:0007669"/>
    <property type="project" value="TreeGrafter"/>
</dbReference>
<keyword evidence="6" id="KW-0479">Metal-binding</keyword>
<dbReference type="SFLD" id="SFLDS00003">
    <property type="entry name" value="Haloacid_Dehalogenase"/>
    <property type="match status" value="1"/>
</dbReference>
<evidence type="ECO:0000256" key="3">
    <source>
        <dbReference type="ARBA" id="ARBA00012517"/>
    </source>
</evidence>
<keyword evidence="5 16" id="KW-0812">Transmembrane</keyword>
<feature type="transmembrane region" description="Helical" evidence="16">
    <location>
        <begin position="681"/>
        <end position="701"/>
    </location>
</feature>
<dbReference type="RefSeq" id="WP_245909578.1">
    <property type="nucleotide sequence ID" value="NZ_QJJS01000014.1"/>
</dbReference>
<dbReference type="PANTHER" id="PTHR43294">
    <property type="entry name" value="SODIUM/POTASSIUM-TRANSPORTING ATPASE SUBUNIT ALPHA"/>
    <property type="match status" value="1"/>
</dbReference>
<feature type="transmembrane region" description="Helical" evidence="16">
    <location>
        <begin position="761"/>
        <end position="779"/>
    </location>
</feature>
<dbReference type="PROSITE" id="PS00154">
    <property type="entry name" value="ATPASE_E1_E2"/>
    <property type="match status" value="1"/>
</dbReference>
<evidence type="ECO:0000256" key="4">
    <source>
        <dbReference type="ARBA" id="ARBA00022448"/>
    </source>
</evidence>
<reference evidence="18 19" key="1">
    <citation type="submission" date="2018-05" db="EMBL/GenBank/DDBJ databases">
        <title>Genomic Encyclopedia of Type Strains, Phase IV (KMG-IV): sequencing the most valuable type-strain genomes for metagenomic binning, comparative biology and taxonomic classification.</title>
        <authorList>
            <person name="Goeker M."/>
        </authorList>
    </citation>
    <scope>NUCLEOTIDE SEQUENCE [LARGE SCALE GENOMIC DNA]</scope>
    <source>
        <strain evidence="18 19">DSM 566</strain>
    </source>
</reference>
<dbReference type="InterPro" id="IPR036412">
    <property type="entry name" value="HAD-like_sf"/>
</dbReference>
<evidence type="ECO:0000256" key="16">
    <source>
        <dbReference type="SAM" id="Phobius"/>
    </source>
</evidence>
<keyword evidence="13" id="KW-0406">Ion transport</keyword>
<evidence type="ECO:0000256" key="11">
    <source>
        <dbReference type="ARBA" id="ARBA00022989"/>
    </source>
</evidence>
<dbReference type="Gene3D" id="3.40.50.1000">
    <property type="entry name" value="HAD superfamily/HAD-like"/>
    <property type="match status" value="1"/>
</dbReference>
<gene>
    <name evidence="18" type="ORF">C7444_11430</name>
</gene>
<evidence type="ECO:0000256" key="5">
    <source>
        <dbReference type="ARBA" id="ARBA00022692"/>
    </source>
</evidence>
<dbReference type="GO" id="GO:0012505">
    <property type="term" value="C:endomembrane system"/>
    <property type="evidence" value="ECO:0007669"/>
    <property type="project" value="UniProtKB-SubCell"/>
</dbReference>
<dbReference type="GO" id="GO:0140581">
    <property type="term" value="F:P-type monovalent copper transporter activity"/>
    <property type="evidence" value="ECO:0007669"/>
    <property type="project" value="UniProtKB-EC"/>
</dbReference>
<dbReference type="GO" id="GO:1902600">
    <property type="term" value="P:proton transmembrane transport"/>
    <property type="evidence" value="ECO:0007669"/>
    <property type="project" value="TreeGrafter"/>
</dbReference>
<dbReference type="PANTHER" id="PTHR43294:SF20">
    <property type="entry name" value="P-TYPE ATPASE"/>
    <property type="match status" value="1"/>
</dbReference>
<keyword evidence="7" id="KW-0547">Nucleotide-binding</keyword>
<comment type="subcellular location">
    <subcellularLocation>
        <location evidence="1">Endomembrane system</location>
        <topology evidence="1">Multi-pass membrane protein</topology>
    </subcellularLocation>
</comment>
<feature type="transmembrane region" description="Helical" evidence="16">
    <location>
        <begin position="722"/>
        <end position="749"/>
    </location>
</feature>
<dbReference type="InterPro" id="IPR023299">
    <property type="entry name" value="ATPase_P-typ_cyto_dom_N"/>
</dbReference>
<proteinExistence type="inferred from homology"/>
<dbReference type="InterPro" id="IPR044492">
    <property type="entry name" value="P_typ_ATPase_HD_dom"/>
</dbReference>
<dbReference type="InterPro" id="IPR023298">
    <property type="entry name" value="ATPase_P-typ_TM_dom_sf"/>
</dbReference>
<dbReference type="SFLD" id="SFLDG00002">
    <property type="entry name" value="C1.7:_P-type_atpase_like"/>
    <property type="match status" value="1"/>
</dbReference>
<dbReference type="Pfam" id="PF00689">
    <property type="entry name" value="Cation_ATPase_C"/>
    <property type="match status" value="1"/>
</dbReference>
<dbReference type="SUPFAM" id="SSF81665">
    <property type="entry name" value="Calcium ATPase, transmembrane domain M"/>
    <property type="match status" value="1"/>
</dbReference>
<feature type="transmembrane region" description="Helical" evidence="16">
    <location>
        <begin position="830"/>
        <end position="848"/>
    </location>
</feature>
<dbReference type="EMBL" id="QJJS01000014">
    <property type="protein sequence ID" value="PXW94331.1"/>
    <property type="molecule type" value="Genomic_DNA"/>
</dbReference>
<dbReference type="PRINTS" id="PR00120">
    <property type="entry name" value="HATPASE"/>
</dbReference>
<dbReference type="FunFam" id="3.40.50.1000:FF:000144">
    <property type="entry name" value="copper-transporting ATPase 1 isoform X2"/>
    <property type="match status" value="1"/>
</dbReference>
<dbReference type="Pfam" id="PF00122">
    <property type="entry name" value="E1-E2_ATPase"/>
    <property type="match status" value="1"/>
</dbReference>
<dbReference type="InterPro" id="IPR018303">
    <property type="entry name" value="ATPase_P-typ_P_site"/>
</dbReference>
<dbReference type="GO" id="GO:0006883">
    <property type="term" value="P:intracellular sodium ion homeostasis"/>
    <property type="evidence" value="ECO:0007669"/>
    <property type="project" value="TreeGrafter"/>
</dbReference>
<evidence type="ECO:0000256" key="1">
    <source>
        <dbReference type="ARBA" id="ARBA00004127"/>
    </source>
</evidence>
<evidence type="ECO:0000256" key="13">
    <source>
        <dbReference type="ARBA" id="ARBA00023065"/>
    </source>
</evidence>
<feature type="domain" description="Cation-transporting P-type ATPase N-terminal" evidence="17">
    <location>
        <begin position="5"/>
        <end position="73"/>
    </location>
</feature>
<dbReference type="GO" id="GO:0030007">
    <property type="term" value="P:intracellular potassium ion homeostasis"/>
    <property type="evidence" value="ECO:0007669"/>
    <property type="project" value="TreeGrafter"/>
</dbReference>
<evidence type="ECO:0000259" key="17">
    <source>
        <dbReference type="SMART" id="SM00831"/>
    </source>
</evidence>
<evidence type="ECO:0000256" key="8">
    <source>
        <dbReference type="ARBA" id="ARBA00022796"/>
    </source>
</evidence>
<keyword evidence="14 16" id="KW-0472">Membrane</keyword>
<evidence type="ECO:0000256" key="7">
    <source>
        <dbReference type="ARBA" id="ARBA00022741"/>
    </source>
</evidence>
<keyword evidence="9" id="KW-0067">ATP-binding</keyword>
<dbReference type="Pfam" id="PF00702">
    <property type="entry name" value="Hydrolase"/>
    <property type="match status" value="1"/>
</dbReference>
<keyword evidence="19" id="KW-1185">Reference proteome</keyword>
<protein>
    <recommendedName>
        <fullName evidence="3">P-type Cu(+) transporter</fullName>
        <ecNumber evidence="3">7.2.2.8</ecNumber>
    </recommendedName>
</protein>
<comment type="similarity">
    <text evidence="2">Belongs to the cation transport ATPase (P-type) (TC 3.A.3) family. Type IIA subfamily.</text>
</comment>
<name>A0A318H8H0_9BURK</name>
<dbReference type="InterPro" id="IPR023214">
    <property type="entry name" value="HAD_sf"/>
</dbReference>
<dbReference type="InterPro" id="IPR050510">
    <property type="entry name" value="Cation_transp_ATPase_P-type"/>
</dbReference>
<dbReference type="InterPro" id="IPR001757">
    <property type="entry name" value="P_typ_ATPase"/>
</dbReference>
<evidence type="ECO:0000256" key="9">
    <source>
        <dbReference type="ARBA" id="ARBA00022840"/>
    </source>
</evidence>
<feature type="transmembrane region" description="Helical" evidence="16">
    <location>
        <begin position="52"/>
        <end position="71"/>
    </location>
</feature>
<keyword evidence="4" id="KW-0813">Transport</keyword>
<evidence type="ECO:0000256" key="2">
    <source>
        <dbReference type="ARBA" id="ARBA00005675"/>
    </source>
</evidence>
<dbReference type="SUPFAM" id="SSF81660">
    <property type="entry name" value="Metal cation-transporting ATPase, ATP-binding domain N"/>
    <property type="match status" value="1"/>
</dbReference>
<evidence type="ECO:0000256" key="6">
    <source>
        <dbReference type="ARBA" id="ARBA00022723"/>
    </source>
</evidence>
<dbReference type="SFLD" id="SFLDF00027">
    <property type="entry name" value="p-type_atpase"/>
    <property type="match status" value="1"/>
</dbReference>
<evidence type="ECO:0000313" key="19">
    <source>
        <dbReference type="Proteomes" id="UP000247811"/>
    </source>
</evidence>
<dbReference type="GO" id="GO:0046872">
    <property type="term" value="F:metal ion binding"/>
    <property type="evidence" value="ECO:0007669"/>
    <property type="project" value="UniProtKB-KW"/>
</dbReference>
<dbReference type="GO" id="GO:0005886">
    <property type="term" value="C:plasma membrane"/>
    <property type="evidence" value="ECO:0007669"/>
    <property type="project" value="TreeGrafter"/>
</dbReference>
<keyword evidence="11 16" id="KW-1133">Transmembrane helix</keyword>
<dbReference type="AlphaFoldDB" id="A0A318H8H0"/>
<dbReference type="PRINTS" id="PR00119">
    <property type="entry name" value="CATATPASE"/>
</dbReference>
<feature type="transmembrane region" description="Helical" evidence="16">
    <location>
        <begin position="77"/>
        <end position="93"/>
    </location>
</feature>
<dbReference type="SUPFAM" id="SSF81653">
    <property type="entry name" value="Calcium ATPase, transduction domain A"/>
    <property type="match status" value="1"/>
</dbReference>
<dbReference type="GO" id="GO:0005524">
    <property type="term" value="F:ATP binding"/>
    <property type="evidence" value="ECO:0007669"/>
    <property type="project" value="UniProtKB-KW"/>
</dbReference>
<dbReference type="Gene3D" id="1.20.1110.10">
    <property type="entry name" value="Calcium-transporting ATPase, transmembrane domain"/>
    <property type="match status" value="1"/>
</dbReference>
<feature type="transmembrane region" description="Helical" evidence="16">
    <location>
        <begin position="800"/>
        <end position="824"/>
    </location>
</feature>
<evidence type="ECO:0000313" key="18">
    <source>
        <dbReference type="EMBL" id="PXW94331.1"/>
    </source>
</evidence>
<dbReference type="InterPro" id="IPR059000">
    <property type="entry name" value="ATPase_P-type_domA"/>
</dbReference>
<feature type="transmembrane region" description="Helical" evidence="16">
    <location>
        <begin position="269"/>
        <end position="297"/>
    </location>
</feature>
<dbReference type="InterPro" id="IPR004014">
    <property type="entry name" value="ATPase_P-typ_cation-transptr_N"/>
</dbReference>
<dbReference type="GO" id="GO:1990573">
    <property type="term" value="P:potassium ion import across plasma membrane"/>
    <property type="evidence" value="ECO:0007669"/>
    <property type="project" value="TreeGrafter"/>
</dbReference>
<dbReference type="InterPro" id="IPR008250">
    <property type="entry name" value="ATPase_P-typ_transduc_dom_A_sf"/>
</dbReference>
<dbReference type="SMART" id="SM00831">
    <property type="entry name" value="Cation_ATPase_N"/>
    <property type="match status" value="1"/>
</dbReference>
<dbReference type="NCBIfam" id="TIGR01494">
    <property type="entry name" value="ATPase_P-type"/>
    <property type="match status" value="1"/>
</dbReference>
<dbReference type="GO" id="GO:0036376">
    <property type="term" value="P:sodium ion export across plasma membrane"/>
    <property type="evidence" value="ECO:0007669"/>
    <property type="project" value="TreeGrafter"/>
</dbReference>
<evidence type="ECO:0000256" key="14">
    <source>
        <dbReference type="ARBA" id="ARBA00023136"/>
    </source>
</evidence>
<dbReference type="InterPro" id="IPR006068">
    <property type="entry name" value="ATPase_P-typ_cation-transptr_C"/>
</dbReference>
<comment type="caution">
    <text evidence="18">The sequence shown here is derived from an EMBL/GenBank/DDBJ whole genome shotgun (WGS) entry which is preliminary data.</text>
</comment>
<dbReference type="SUPFAM" id="SSF56784">
    <property type="entry name" value="HAD-like"/>
    <property type="match status" value="1"/>
</dbReference>
<dbReference type="GO" id="GO:0016887">
    <property type="term" value="F:ATP hydrolysis activity"/>
    <property type="evidence" value="ECO:0007669"/>
    <property type="project" value="InterPro"/>
</dbReference>
<keyword evidence="10" id="KW-1278">Translocase</keyword>
<dbReference type="Gene3D" id="3.40.1110.10">
    <property type="entry name" value="Calcium-transporting ATPase, cytoplasmic domain N"/>
    <property type="match status" value="1"/>
</dbReference>
<evidence type="ECO:0000256" key="15">
    <source>
        <dbReference type="ARBA" id="ARBA00049289"/>
    </source>
</evidence>
<dbReference type="Proteomes" id="UP000247811">
    <property type="component" value="Unassembled WGS sequence"/>
</dbReference>